<evidence type="ECO:0000313" key="4">
    <source>
        <dbReference type="Proteomes" id="UP000199651"/>
    </source>
</evidence>
<reference evidence="4" key="1">
    <citation type="submission" date="2016-10" db="EMBL/GenBank/DDBJ databases">
        <authorList>
            <person name="Varghese N."/>
            <person name="Submissions S."/>
        </authorList>
    </citation>
    <scope>NUCLEOTIDE SEQUENCE [LARGE SCALE GENOMIC DNA]</scope>
    <source>
        <strain evidence="4">IBRC-M 10655</strain>
    </source>
</reference>
<keyword evidence="1" id="KW-0812">Transmembrane</keyword>
<proteinExistence type="predicted"/>
<dbReference type="AlphaFoldDB" id="A0A1H0WCE1"/>
<accession>A0A1H0WCE1</accession>
<keyword evidence="1" id="KW-1133">Transmembrane helix</keyword>
<dbReference type="InterPro" id="IPR019692">
    <property type="entry name" value="CFP-6_PH"/>
</dbReference>
<feature type="transmembrane region" description="Helical" evidence="1">
    <location>
        <begin position="33"/>
        <end position="53"/>
    </location>
</feature>
<sequence length="133" mass="14421">MSWAPQPAVVGIGWVMTALALLGALFVGDARGTILLVIATFTLGLLSLFGTVARPRLAADQSGVTVRGMFHTRHWSWGEVNIRVARTRRLGRESEVVEIDADNAEDPALVLLGRLDLGAEPYDVTDALLRLRT</sequence>
<dbReference type="EMBL" id="FNJB01000019">
    <property type="protein sequence ID" value="SDP87986.1"/>
    <property type="molecule type" value="Genomic_DNA"/>
</dbReference>
<dbReference type="RefSeq" id="WP_091383700.1">
    <property type="nucleotide sequence ID" value="NZ_FNDV01000015.1"/>
</dbReference>
<dbReference type="OrthoDB" id="5189227at2"/>
<name>A0A1H0WCE1_9PSEU</name>
<dbReference type="Proteomes" id="UP000199651">
    <property type="component" value="Unassembled WGS sequence"/>
</dbReference>
<evidence type="ECO:0000259" key="2">
    <source>
        <dbReference type="Pfam" id="PF10756"/>
    </source>
</evidence>
<gene>
    <name evidence="3" type="ORF">SAMN05192558_11981</name>
</gene>
<keyword evidence="4" id="KW-1185">Reference proteome</keyword>
<dbReference type="Pfam" id="PF10756">
    <property type="entry name" value="bPH_6"/>
    <property type="match status" value="1"/>
</dbReference>
<feature type="domain" description="Low molecular weight protein antigen 6 PH" evidence="2">
    <location>
        <begin position="54"/>
        <end position="132"/>
    </location>
</feature>
<organism evidence="3 4">
    <name type="scientific">Actinokineospora alba</name>
    <dbReference type="NCBI Taxonomy" id="504798"/>
    <lineage>
        <taxon>Bacteria</taxon>
        <taxon>Bacillati</taxon>
        <taxon>Actinomycetota</taxon>
        <taxon>Actinomycetes</taxon>
        <taxon>Pseudonocardiales</taxon>
        <taxon>Pseudonocardiaceae</taxon>
        <taxon>Actinokineospora</taxon>
    </lineage>
</organism>
<evidence type="ECO:0000256" key="1">
    <source>
        <dbReference type="SAM" id="Phobius"/>
    </source>
</evidence>
<protein>
    <submittedName>
        <fullName evidence="3">PH domain-containing protein</fullName>
    </submittedName>
</protein>
<dbReference type="STRING" id="504798.SAMN05421871_11525"/>
<keyword evidence="1" id="KW-0472">Membrane</keyword>
<evidence type="ECO:0000313" key="3">
    <source>
        <dbReference type="EMBL" id="SDP87986.1"/>
    </source>
</evidence>
<feature type="transmembrane region" description="Helical" evidence="1">
    <location>
        <begin position="7"/>
        <end position="27"/>
    </location>
</feature>